<dbReference type="HOGENOM" id="CLU_128871_1_0_1"/>
<dbReference type="EMBL" id="KN828788">
    <property type="protein sequence ID" value="KIK74521.1"/>
    <property type="molecule type" value="Genomic_DNA"/>
</dbReference>
<protein>
    <submittedName>
        <fullName evidence="1">Uncharacterized protein</fullName>
    </submittedName>
</protein>
<dbReference type="AlphaFoldDB" id="A0A0D0CTZ3"/>
<reference evidence="2" key="2">
    <citation type="submission" date="2015-01" db="EMBL/GenBank/DDBJ databases">
        <title>Evolutionary Origins and Diversification of the Mycorrhizal Mutualists.</title>
        <authorList>
            <consortium name="DOE Joint Genome Institute"/>
            <consortium name="Mycorrhizal Genomics Consortium"/>
            <person name="Kohler A."/>
            <person name="Kuo A."/>
            <person name="Nagy L.G."/>
            <person name="Floudas D."/>
            <person name="Copeland A."/>
            <person name="Barry K.W."/>
            <person name="Cichocki N."/>
            <person name="Veneault-Fourrey C."/>
            <person name="LaButti K."/>
            <person name="Lindquist E.A."/>
            <person name="Lipzen A."/>
            <person name="Lundell T."/>
            <person name="Morin E."/>
            <person name="Murat C."/>
            <person name="Riley R."/>
            <person name="Ohm R."/>
            <person name="Sun H."/>
            <person name="Tunlid A."/>
            <person name="Henrissat B."/>
            <person name="Grigoriev I.V."/>
            <person name="Hibbett D.S."/>
            <person name="Martin F."/>
        </authorList>
    </citation>
    <scope>NUCLEOTIDE SEQUENCE [LARGE SCALE GENOMIC DNA]</scope>
    <source>
        <strain evidence="2">Ve08.2h10</strain>
    </source>
</reference>
<evidence type="ECO:0000313" key="2">
    <source>
        <dbReference type="Proteomes" id="UP000054538"/>
    </source>
</evidence>
<proteinExistence type="predicted"/>
<sequence length="112" mass="13098">EPYRILWNLICWIESAVSYLIHQPDKYWDENWQWLLDREFQLLHAMQQIHATHPTTAIPAPAVQGIYHVSHKNLQMALLAFNMLNRTMSANIPTFFAQLGPNAGRQLSRQMV</sequence>
<gene>
    <name evidence="1" type="ORF">PAXRUDRAFT_175494</name>
</gene>
<reference evidence="1 2" key="1">
    <citation type="submission" date="2014-04" db="EMBL/GenBank/DDBJ databases">
        <authorList>
            <consortium name="DOE Joint Genome Institute"/>
            <person name="Kuo A."/>
            <person name="Kohler A."/>
            <person name="Jargeat P."/>
            <person name="Nagy L.G."/>
            <person name="Floudas D."/>
            <person name="Copeland A."/>
            <person name="Barry K.W."/>
            <person name="Cichocki N."/>
            <person name="Veneault-Fourrey C."/>
            <person name="LaButti K."/>
            <person name="Lindquist E.A."/>
            <person name="Lipzen A."/>
            <person name="Lundell T."/>
            <person name="Morin E."/>
            <person name="Murat C."/>
            <person name="Sun H."/>
            <person name="Tunlid A."/>
            <person name="Henrissat B."/>
            <person name="Grigoriev I.V."/>
            <person name="Hibbett D.S."/>
            <person name="Martin F."/>
            <person name="Nordberg H.P."/>
            <person name="Cantor M.N."/>
            <person name="Hua S.X."/>
        </authorList>
    </citation>
    <scope>NUCLEOTIDE SEQUENCE [LARGE SCALE GENOMIC DNA]</scope>
    <source>
        <strain evidence="1 2">Ve08.2h10</strain>
    </source>
</reference>
<accession>A0A0D0CTZ3</accession>
<name>A0A0D0CTZ3_9AGAM</name>
<feature type="non-terminal residue" evidence="1">
    <location>
        <position position="1"/>
    </location>
</feature>
<dbReference type="InParanoid" id="A0A0D0CTZ3"/>
<evidence type="ECO:0000313" key="1">
    <source>
        <dbReference type="EMBL" id="KIK74521.1"/>
    </source>
</evidence>
<keyword evidence="2" id="KW-1185">Reference proteome</keyword>
<dbReference type="Proteomes" id="UP000054538">
    <property type="component" value="Unassembled WGS sequence"/>
</dbReference>
<organism evidence="1 2">
    <name type="scientific">Paxillus rubicundulus Ve08.2h10</name>
    <dbReference type="NCBI Taxonomy" id="930991"/>
    <lineage>
        <taxon>Eukaryota</taxon>
        <taxon>Fungi</taxon>
        <taxon>Dikarya</taxon>
        <taxon>Basidiomycota</taxon>
        <taxon>Agaricomycotina</taxon>
        <taxon>Agaricomycetes</taxon>
        <taxon>Agaricomycetidae</taxon>
        <taxon>Boletales</taxon>
        <taxon>Paxilineae</taxon>
        <taxon>Paxillaceae</taxon>
        <taxon>Paxillus</taxon>
    </lineage>
</organism>